<dbReference type="Gene3D" id="2.10.25.10">
    <property type="entry name" value="Laminin"/>
    <property type="match status" value="4"/>
</dbReference>
<feature type="domain" description="EGF-like" evidence="8">
    <location>
        <begin position="1878"/>
        <end position="1919"/>
    </location>
</feature>
<feature type="compositionally biased region" description="Basic and acidic residues" evidence="7">
    <location>
        <begin position="1107"/>
        <end position="1119"/>
    </location>
</feature>
<accession>A0A914PH23</accession>
<reference evidence="10" key="1">
    <citation type="submission" date="2022-11" db="UniProtKB">
        <authorList>
            <consortium name="WormBaseParasite"/>
        </authorList>
    </citation>
    <scope>IDENTIFICATION</scope>
</reference>
<dbReference type="PROSITE" id="PS01186">
    <property type="entry name" value="EGF_2"/>
    <property type="match status" value="4"/>
</dbReference>
<feature type="compositionally biased region" description="Basic and acidic residues" evidence="7">
    <location>
        <begin position="1348"/>
        <end position="1363"/>
    </location>
</feature>
<dbReference type="PROSITE" id="PS00010">
    <property type="entry name" value="ASX_HYDROXYL"/>
    <property type="match status" value="4"/>
</dbReference>
<feature type="compositionally biased region" description="Polar residues" evidence="7">
    <location>
        <begin position="1533"/>
        <end position="1547"/>
    </location>
</feature>
<keyword evidence="9" id="KW-1185">Reference proteome</keyword>
<keyword evidence="4" id="KW-1015">Disulfide bond</keyword>
<feature type="compositionally biased region" description="Low complexity" evidence="7">
    <location>
        <begin position="1625"/>
        <end position="1681"/>
    </location>
</feature>
<dbReference type="InterPro" id="IPR000742">
    <property type="entry name" value="EGF"/>
</dbReference>
<feature type="region of interest" description="Disordered" evidence="7">
    <location>
        <begin position="481"/>
        <end position="525"/>
    </location>
</feature>
<evidence type="ECO:0000256" key="5">
    <source>
        <dbReference type="ARBA" id="ARBA00023180"/>
    </source>
</evidence>
<feature type="region of interest" description="Disordered" evidence="7">
    <location>
        <begin position="1581"/>
        <end position="1683"/>
    </location>
</feature>
<protein>
    <submittedName>
        <fullName evidence="10">EGF-like domain-containing protein</fullName>
    </submittedName>
</protein>
<feature type="compositionally biased region" description="Polar residues" evidence="7">
    <location>
        <begin position="1268"/>
        <end position="1279"/>
    </location>
</feature>
<feature type="compositionally biased region" description="Low complexity" evidence="7">
    <location>
        <begin position="1422"/>
        <end position="1441"/>
    </location>
</feature>
<feature type="compositionally biased region" description="Low complexity" evidence="7">
    <location>
        <begin position="1581"/>
        <end position="1592"/>
    </location>
</feature>
<feature type="compositionally biased region" description="Basic and acidic residues" evidence="7">
    <location>
        <begin position="1213"/>
        <end position="1224"/>
    </location>
</feature>
<feature type="compositionally biased region" description="Basic and acidic residues" evidence="7">
    <location>
        <begin position="1152"/>
        <end position="1162"/>
    </location>
</feature>
<feature type="region of interest" description="Disordered" evidence="7">
    <location>
        <begin position="1803"/>
        <end position="1832"/>
    </location>
</feature>
<evidence type="ECO:0000256" key="7">
    <source>
        <dbReference type="SAM" id="MobiDB-lite"/>
    </source>
</evidence>
<comment type="caution">
    <text evidence="6">Lacks conserved residue(s) required for the propagation of feature annotation.</text>
</comment>
<feature type="compositionally biased region" description="Basic residues" evidence="7">
    <location>
        <begin position="293"/>
        <end position="314"/>
    </location>
</feature>
<feature type="compositionally biased region" description="Low complexity" evidence="7">
    <location>
        <begin position="1283"/>
        <end position="1296"/>
    </location>
</feature>
<feature type="compositionally biased region" description="Polar residues" evidence="7">
    <location>
        <begin position="1327"/>
        <end position="1345"/>
    </location>
</feature>
<dbReference type="InterPro" id="IPR049883">
    <property type="entry name" value="NOTCH1_EGF-like"/>
</dbReference>
<evidence type="ECO:0000256" key="4">
    <source>
        <dbReference type="ARBA" id="ARBA00023157"/>
    </source>
</evidence>
<dbReference type="Pfam" id="PF12947">
    <property type="entry name" value="EGF_3"/>
    <property type="match status" value="2"/>
</dbReference>
<dbReference type="InterPro" id="IPR018097">
    <property type="entry name" value="EGF_Ca-bd_CS"/>
</dbReference>
<evidence type="ECO:0000256" key="3">
    <source>
        <dbReference type="ARBA" id="ARBA00022737"/>
    </source>
</evidence>
<feature type="compositionally biased region" description="Low complexity" evidence="7">
    <location>
        <begin position="484"/>
        <end position="501"/>
    </location>
</feature>
<dbReference type="InterPro" id="IPR024731">
    <property type="entry name" value="NELL2-like_EGF"/>
</dbReference>
<evidence type="ECO:0000256" key="2">
    <source>
        <dbReference type="ARBA" id="ARBA00022729"/>
    </source>
</evidence>
<feature type="compositionally biased region" description="Polar residues" evidence="7">
    <location>
        <begin position="1593"/>
        <end position="1624"/>
    </location>
</feature>
<dbReference type="SMART" id="SM00179">
    <property type="entry name" value="EGF_CA"/>
    <property type="match status" value="5"/>
</dbReference>
<feature type="compositionally biased region" description="Polar residues" evidence="7">
    <location>
        <begin position="1129"/>
        <end position="1151"/>
    </location>
</feature>
<feature type="compositionally biased region" description="Low complexity" evidence="7">
    <location>
        <begin position="1309"/>
        <end position="1322"/>
    </location>
</feature>
<sequence length="2147" mass="229451">MCVDGFEWNRKSGSCLDVDECETLSQPCLIGADVWCINLVGSYQCCNKSSSESECLGLEISAVDISTGEGGLHTSATGENGTKKKNQWVIETFGEWRNVSGGRAIIIEGKLASNVTETSTISSTTTGSVTEIIPLTGASFSTIPNIKENGTGVTNNKEKSKSTTFSKNSVSSITEIPEQDKTTISTDLNESSSIRDTQFTTPLTPKSAPEQPKSTNPITKILEDLGIITTKKVTSKPIQLITAGPNSIEALDLNAPNDSSSTSNYFESTTVKNDETSTVQIKTTSTFATKITKSPKAKTTSKKLKIPPKLRKPSTKQPSTTLEITVPETNFTTEATTEISTTSGKTSSKIPKVFKTTPRMVDDTELSRSTYVTQSGENVSAAYLEKLTLKVTESSLATTPHTSTFFVKKTTNKASKPKKRPKTTKKVNVKKTTTGLPKVTTTTPVEPETSSSIPFFTITSEKTTTENEEKFEMEVMVTMRSTTDKSTTTTKSSDITKHTSTVPAQSFPTTKKKGTEKTDYALPTTIPSTPLSTELDIFIPNTPPVSTTKAPLSLNFLNMTLPELNFTISPSDIVSNFDAVTTDKNVSTDVSIFSTTAPLSTLADFDTENESVKTTKFQSSTNAPISNLSVENLFPLPPNIDIESITPEDITAQKFYTFSPQSVDELKDNNIDNMPNSTASITILTEEMFNTERTTLSSFETTTEIEDVSNISTVSRTEESSFTTLPYPKIIFTNNQKSTTESQMIFSMIIPITEATKLVATTTPFTNTESNQNEITSITPAISSQNSVSSKMPNIIGSTTKRYHKVSTDNLTHDNTFLTSTNPPLTTDKTLSSAYTTKRKGMEMIFVDETTLASTKLTTITPIVDLTEIPNDSTSTEVLTSDEKGLEISVITPFKQASSTEIPDSGEMGLEISGKSSTSAEPNETTNIVQSSTAINLPETEIENPESGEHLTQEEIERLRKIEVNRTNITTMLLTTINPSVTQASLTSTTEDLSKVKSGEMGLELSGASTPASAEEFTSEPATAISTTTENEKVSTAKAPDFTTEPEVSISTTKAENSKERSTTESESSIITKTSTPFTSSSTQERTTVSAIASLTLEVSTSAKTTLKTEEGSFEKVPKSGEMGLELSGVSTPSSAEEFTSEPATAISTAIENEKASTKKTADFTTESAVPTSTVEGKSSQEQVTTESETLTSSKAETSTSTDRSITSKSSPKSKEGSFEKIPKSGEVGLEIGGNDLSGSTETTLSPTSQTAVERTTSFSETTLSTSPEKQTSKKAATDSSEETTLSPSLTPETSTAKAEDTTIADNVTLTSASTSPTTDAAEITPAVTNAETSTIGNEKSSTGSPLPEKDTSPFAETTEKTRSSSSATSVVAEESSTASSATDSPAPSTTENISTLASTLTTQTITAITETSTEKTHEATEISATPAISTSAPTTSPVTEQSKISPTPGEEKKSTTGDEIGLELTGKGLTSTPTAPTTEVEEEAFSNTISTDVQETTSAEESSPATNNAQTETVPTPSERLEFTSPVKTEESSTVTISNPSSTEILTTVEQKTTQISVTEQPDFTTEASSAVTHSAFEITTSDRSTISSSTFDVTSRISSTEPATTQGAADSTTSSVQTTENASTETPTFATTESSSTTASSSSKPSSESSTSEITVLSTESSSTTPTSTSEPLTASSASVITENQTVPAKVTTAVPLASSEPPLIQSESTVFEATYATNQFTTVLPSTEISVTDTLPTSETLTPAETTVIYSTTEINEQISTHLTEEATAATPIETVGDFTTIIPSETSHQPPIIIVDQSRSHEEVDENSQLRSISTQQPATDTTEAETSPFTTISKTKCLSNDACENDSYCERRSGVCRCKPGFEGEPPQNPCQDIDECKQNLDDCHSSSRCLNYIGGYHCVCAIGYRKNAIGVCEDVDECAMSNGTICDSHAVCRNLPGAYLCECNAGYTGDGYNCISIEKRHCNQNEWAKSDCGRNHFCLVDGNGKIDCDVCKNGFIMKNGICSDINECEENSKLCHSDAICQNIMGGYQCRCQPGYAGDGHNCQDIDECGLQNSCHPQATCVNTPGSFMCECPEGWTGDGKNACLNPADQKCSQRSEICKNGRNSSACLSLKTGDNFQSTCDQYRMRKHNWRISMSLRCWL</sequence>
<feature type="compositionally biased region" description="Polar residues" evidence="7">
    <location>
        <begin position="1486"/>
        <end position="1517"/>
    </location>
</feature>
<name>A0A914PH23_9BILA</name>
<dbReference type="SUPFAM" id="SSF57196">
    <property type="entry name" value="EGF/Laminin"/>
    <property type="match status" value="2"/>
</dbReference>
<keyword evidence="3" id="KW-0677">Repeat</keyword>
<dbReference type="GO" id="GO:0005509">
    <property type="term" value="F:calcium ion binding"/>
    <property type="evidence" value="ECO:0007669"/>
    <property type="project" value="InterPro"/>
</dbReference>
<feature type="compositionally biased region" description="Low complexity" evidence="7">
    <location>
        <begin position="1364"/>
        <end position="1412"/>
    </location>
</feature>
<feature type="compositionally biased region" description="Low complexity" evidence="7">
    <location>
        <begin position="1065"/>
        <end position="1083"/>
    </location>
</feature>
<dbReference type="SMART" id="SM00181">
    <property type="entry name" value="EGF"/>
    <property type="match status" value="6"/>
</dbReference>
<feature type="compositionally biased region" description="Polar residues" evidence="7">
    <location>
        <begin position="1237"/>
        <end position="1255"/>
    </location>
</feature>
<proteinExistence type="predicted"/>
<feature type="compositionally biased region" description="Basic residues" evidence="7">
    <location>
        <begin position="415"/>
        <end position="429"/>
    </location>
</feature>
<feature type="compositionally biased region" description="Polar residues" evidence="7">
    <location>
        <begin position="182"/>
        <end position="204"/>
    </location>
</feature>
<dbReference type="GO" id="GO:0005615">
    <property type="term" value="C:extracellular space"/>
    <property type="evidence" value="ECO:0007669"/>
    <property type="project" value="TreeGrafter"/>
</dbReference>
<dbReference type="InterPro" id="IPR009030">
    <property type="entry name" value="Growth_fac_rcpt_cys_sf"/>
</dbReference>
<feature type="compositionally biased region" description="Polar residues" evidence="7">
    <location>
        <begin position="1811"/>
        <end position="1832"/>
    </location>
</feature>
<feature type="domain" description="EGF-like" evidence="8">
    <location>
        <begin position="2010"/>
        <end position="2050"/>
    </location>
</feature>
<dbReference type="PANTHER" id="PTHR24042">
    <property type="entry name" value="NEL HOMOLOG"/>
    <property type="match status" value="1"/>
</dbReference>
<feature type="region of interest" description="Disordered" evidence="7">
    <location>
        <begin position="293"/>
        <end position="319"/>
    </location>
</feature>
<dbReference type="GO" id="GO:0008201">
    <property type="term" value="F:heparin binding"/>
    <property type="evidence" value="ECO:0007669"/>
    <property type="project" value="TreeGrafter"/>
</dbReference>
<feature type="domain" description="EGF-like" evidence="8">
    <location>
        <begin position="1920"/>
        <end position="1961"/>
    </location>
</feature>
<dbReference type="InterPro" id="IPR051586">
    <property type="entry name" value="PKC-binding_NELL"/>
</dbReference>
<keyword evidence="1 6" id="KW-0245">EGF-like domain</keyword>
<feature type="region of interest" description="Disordered" evidence="7">
    <location>
        <begin position="1000"/>
        <end position="1084"/>
    </location>
</feature>
<feature type="compositionally biased region" description="Polar residues" evidence="7">
    <location>
        <begin position="1163"/>
        <end position="1211"/>
    </location>
</feature>
<feature type="region of interest" description="Disordered" evidence="7">
    <location>
        <begin position="143"/>
        <end position="216"/>
    </location>
</feature>
<dbReference type="FunFam" id="2.10.25.10:FF:000038">
    <property type="entry name" value="Fibrillin 2"/>
    <property type="match status" value="4"/>
</dbReference>
<dbReference type="PROSITE" id="PS50026">
    <property type="entry name" value="EGF_3"/>
    <property type="match status" value="4"/>
</dbReference>
<evidence type="ECO:0000256" key="6">
    <source>
        <dbReference type="PROSITE-ProRule" id="PRU00076"/>
    </source>
</evidence>
<dbReference type="PANTHER" id="PTHR24042:SF8">
    <property type="match status" value="1"/>
</dbReference>
<dbReference type="InterPro" id="IPR001881">
    <property type="entry name" value="EGF-like_Ca-bd_dom"/>
</dbReference>
<keyword evidence="2" id="KW-0732">Signal</keyword>
<evidence type="ECO:0000259" key="8">
    <source>
        <dbReference type="PROSITE" id="PS50026"/>
    </source>
</evidence>
<dbReference type="InterPro" id="IPR000152">
    <property type="entry name" value="EGF-type_Asp/Asn_hydroxyl_site"/>
</dbReference>
<feature type="region of interest" description="Disordered" evidence="7">
    <location>
        <begin position="1105"/>
        <end position="1547"/>
    </location>
</feature>
<evidence type="ECO:0000313" key="10">
    <source>
        <dbReference type="WBParaSite" id="PDA_v2.g14915.t1"/>
    </source>
</evidence>
<dbReference type="Pfam" id="PF07645">
    <property type="entry name" value="EGF_CA"/>
    <property type="match status" value="3"/>
</dbReference>
<keyword evidence="5" id="KW-0325">Glycoprotein</keyword>
<organism evidence="9 10">
    <name type="scientific">Panagrolaimus davidi</name>
    <dbReference type="NCBI Taxonomy" id="227884"/>
    <lineage>
        <taxon>Eukaryota</taxon>
        <taxon>Metazoa</taxon>
        <taxon>Ecdysozoa</taxon>
        <taxon>Nematoda</taxon>
        <taxon>Chromadorea</taxon>
        <taxon>Rhabditida</taxon>
        <taxon>Tylenchina</taxon>
        <taxon>Panagrolaimomorpha</taxon>
        <taxon>Panagrolaimoidea</taxon>
        <taxon>Panagrolaimidae</taxon>
        <taxon>Panagrolaimus</taxon>
    </lineage>
</organism>
<feature type="compositionally biased region" description="Polar residues" evidence="7">
    <location>
        <begin position="162"/>
        <end position="174"/>
    </location>
</feature>
<dbReference type="CDD" id="cd00054">
    <property type="entry name" value="EGF_CA"/>
    <property type="match status" value="5"/>
</dbReference>
<feature type="domain" description="EGF-like" evidence="8">
    <location>
        <begin position="2051"/>
        <end position="2091"/>
    </location>
</feature>
<dbReference type="SUPFAM" id="SSF57184">
    <property type="entry name" value="Growth factor receptor domain"/>
    <property type="match status" value="1"/>
</dbReference>
<dbReference type="Proteomes" id="UP000887578">
    <property type="component" value="Unplaced"/>
</dbReference>
<feature type="compositionally biased region" description="Polar residues" evidence="7">
    <location>
        <begin position="1020"/>
        <end position="1029"/>
    </location>
</feature>
<evidence type="ECO:0000256" key="1">
    <source>
        <dbReference type="ARBA" id="ARBA00022536"/>
    </source>
</evidence>
<feature type="compositionally biased region" description="Low complexity" evidence="7">
    <location>
        <begin position="1256"/>
        <end position="1267"/>
    </location>
</feature>
<feature type="region of interest" description="Disordered" evidence="7">
    <location>
        <begin position="409"/>
        <end position="429"/>
    </location>
</feature>
<dbReference type="WBParaSite" id="PDA_v2.g14915.t1">
    <property type="protein sequence ID" value="PDA_v2.g14915.t1"/>
    <property type="gene ID" value="PDA_v2.g14915"/>
</dbReference>
<evidence type="ECO:0000313" key="9">
    <source>
        <dbReference type="Proteomes" id="UP000887578"/>
    </source>
</evidence>
<dbReference type="PROSITE" id="PS01187">
    <property type="entry name" value="EGF_CA"/>
    <property type="match status" value="3"/>
</dbReference>